<protein>
    <submittedName>
        <fullName evidence="8">Aromatic ring-hydroxylating dioxygenase subunit alpha</fullName>
    </submittedName>
</protein>
<evidence type="ECO:0000256" key="4">
    <source>
        <dbReference type="ARBA" id="ARBA00023002"/>
    </source>
</evidence>
<dbReference type="Gene3D" id="3.90.380.10">
    <property type="entry name" value="Naphthalene 1,2-dioxygenase Alpha Subunit, Chain A, domain 1"/>
    <property type="match status" value="1"/>
</dbReference>
<dbReference type="SUPFAM" id="SSF55961">
    <property type="entry name" value="Bet v1-like"/>
    <property type="match status" value="1"/>
</dbReference>
<comment type="cofactor">
    <cofactor evidence="1">
        <name>Fe cation</name>
        <dbReference type="ChEBI" id="CHEBI:24875"/>
    </cofactor>
</comment>
<dbReference type="Pfam" id="PF00355">
    <property type="entry name" value="Rieske"/>
    <property type="match status" value="1"/>
</dbReference>
<dbReference type="InterPro" id="IPR036922">
    <property type="entry name" value="Rieske_2Fe-2S_sf"/>
</dbReference>
<proteinExistence type="predicted"/>
<dbReference type="Proteomes" id="UP001181622">
    <property type="component" value="Unassembled WGS sequence"/>
</dbReference>
<evidence type="ECO:0000259" key="7">
    <source>
        <dbReference type="PROSITE" id="PS51296"/>
    </source>
</evidence>
<evidence type="ECO:0000256" key="1">
    <source>
        <dbReference type="ARBA" id="ARBA00001962"/>
    </source>
</evidence>
<dbReference type="InterPro" id="IPR017941">
    <property type="entry name" value="Rieske_2Fe-2S"/>
</dbReference>
<dbReference type="SUPFAM" id="SSF50022">
    <property type="entry name" value="ISP domain"/>
    <property type="match status" value="1"/>
</dbReference>
<dbReference type="PANTHER" id="PTHR43756">
    <property type="entry name" value="CHOLINE MONOOXYGENASE, CHLOROPLASTIC"/>
    <property type="match status" value="1"/>
</dbReference>
<keyword evidence="4" id="KW-0560">Oxidoreductase</keyword>
<dbReference type="InterPro" id="IPR001663">
    <property type="entry name" value="Rng_hydr_dOase-A"/>
</dbReference>
<reference evidence="8" key="1">
    <citation type="submission" date="2020-10" db="EMBL/GenBank/DDBJ databases">
        <authorList>
            <person name="Abbas A."/>
            <person name="Razzaq R."/>
            <person name="Waqas M."/>
            <person name="Abbas N."/>
            <person name="Nielsen T.K."/>
            <person name="Hansen L.H."/>
            <person name="Hussain S."/>
            <person name="Shahid M."/>
        </authorList>
    </citation>
    <scope>NUCLEOTIDE SEQUENCE</scope>
    <source>
        <strain evidence="8">S14</strain>
    </source>
</reference>
<dbReference type="PANTHER" id="PTHR43756:SF5">
    <property type="entry name" value="CHOLINE MONOOXYGENASE, CHLOROPLASTIC"/>
    <property type="match status" value="1"/>
</dbReference>
<dbReference type="PROSITE" id="PS51296">
    <property type="entry name" value="RIESKE"/>
    <property type="match status" value="1"/>
</dbReference>
<dbReference type="RefSeq" id="WP_309390864.1">
    <property type="nucleotide sequence ID" value="NZ_JADBEO010000015.1"/>
</dbReference>
<accession>A0ABU1DF99</accession>
<dbReference type="InterPro" id="IPR015879">
    <property type="entry name" value="Ring_hydroxy_dOase_asu_C_dom"/>
</dbReference>
<feature type="domain" description="Rieske" evidence="7">
    <location>
        <begin position="52"/>
        <end position="165"/>
    </location>
</feature>
<organism evidence="8 9">
    <name type="scientific">Chelatococcus sambhunathii</name>
    <dbReference type="NCBI Taxonomy" id="363953"/>
    <lineage>
        <taxon>Bacteria</taxon>
        <taxon>Pseudomonadati</taxon>
        <taxon>Pseudomonadota</taxon>
        <taxon>Alphaproteobacteria</taxon>
        <taxon>Hyphomicrobiales</taxon>
        <taxon>Chelatococcaceae</taxon>
        <taxon>Chelatococcus</taxon>
    </lineage>
</organism>
<keyword evidence="5" id="KW-0408">Iron</keyword>
<evidence type="ECO:0000256" key="5">
    <source>
        <dbReference type="ARBA" id="ARBA00023004"/>
    </source>
</evidence>
<keyword evidence="8" id="KW-0223">Dioxygenase</keyword>
<evidence type="ECO:0000313" key="8">
    <source>
        <dbReference type="EMBL" id="MDR4306726.1"/>
    </source>
</evidence>
<dbReference type="Gene3D" id="2.102.10.10">
    <property type="entry name" value="Rieske [2Fe-2S] iron-sulphur domain"/>
    <property type="match status" value="1"/>
</dbReference>
<evidence type="ECO:0000256" key="3">
    <source>
        <dbReference type="ARBA" id="ARBA00022723"/>
    </source>
</evidence>
<keyword evidence="6" id="KW-0411">Iron-sulfur</keyword>
<evidence type="ECO:0000313" key="9">
    <source>
        <dbReference type="Proteomes" id="UP001181622"/>
    </source>
</evidence>
<name>A0ABU1DF99_9HYPH</name>
<dbReference type="PRINTS" id="PR00090">
    <property type="entry name" value="RNGDIOXGNASE"/>
</dbReference>
<evidence type="ECO:0000256" key="6">
    <source>
        <dbReference type="ARBA" id="ARBA00023014"/>
    </source>
</evidence>
<keyword evidence="3" id="KW-0479">Metal-binding</keyword>
<dbReference type="GO" id="GO:0051213">
    <property type="term" value="F:dioxygenase activity"/>
    <property type="evidence" value="ECO:0007669"/>
    <property type="project" value="UniProtKB-KW"/>
</dbReference>
<sequence length="403" mass="45141">MTRKPRSVDDVRAAIFAAADLPLERAVTLPPEAYVDPGFFQLEADTVLAGGWICLAHVSQLKAKGDYIRLDLLDEPIVVIRGRDDEIRVLSRVCPHRGADILHPVFGGPNEGNEKILVCPYHRWSFEADGALKGCPEMDRAEGFEKSDWRLAPFRHEVWEGFVFVNLSGDAAPLAELYAPFREMIAPWRTAEMEVVIELKWDCAFNWKIMVENWIESYHHLGIHHTTLNPSMPAATTWTDEEQGHFIRCHLPFTPKVGAEVAEAARTGDAMGGFAPVPGLPLDRQTEWGLYLGLPCFMFLTARDRVIWYRLLPQAADRCALLTTTLVTKAAKDAPDYADVLAAETKMLSDFHMEDMQVNAAMQAGLKSSKVVKGRLSHLEQPIWHVQRYLARALSEGIAEAAQ</sequence>
<dbReference type="Pfam" id="PF00848">
    <property type="entry name" value="Ring_hydroxyl_A"/>
    <property type="match status" value="1"/>
</dbReference>
<comment type="caution">
    <text evidence="8">The sequence shown here is derived from an EMBL/GenBank/DDBJ whole genome shotgun (WGS) entry which is preliminary data.</text>
</comment>
<dbReference type="EMBL" id="JADBEO010000015">
    <property type="protein sequence ID" value="MDR4306726.1"/>
    <property type="molecule type" value="Genomic_DNA"/>
</dbReference>
<keyword evidence="9" id="KW-1185">Reference proteome</keyword>
<gene>
    <name evidence="8" type="ORF">IHQ68_08855</name>
</gene>
<dbReference type="CDD" id="cd03469">
    <property type="entry name" value="Rieske_RO_Alpha_N"/>
    <property type="match status" value="1"/>
</dbReference>
<keyword evidence="2" id="KW-0001">2Fe-2S</keyword>
<evidence type="ECO:0000256" key="2">
    <source>
        <dbReference type="ARBA" id="ARBA00022714"/>
    </source>
</evidence>